<dbReference type="FunFam" id="1.10.10.10:FF:000001">
    <property type="entry name" value="LysR family transcriptional regulator"/>
    <property type="match status" value="1"/>
</dbReference>
<evidence type="ECO:0000256" key="5">
    <source>
        <dbReference type="SAM" id="MobiDB-lite"/>
    </source>
</evidence>
<evidence type="ECO:0000259" key="6">
    <source>
        <dbReference type="PROSITE" id="PS50931"/>
    </source>
</evidence>
<dbReference type="PRINTS" id="PR00039">
    <property type="entry name" value="HTHLYSR"/>
</dbReference>
<evidence type="ECO:0000313" key="8">
    <source>
        <dbReference type="Proteomes" id="UP001268036"/>
    </source>
</evidence>
<evidence type="ECO:0000313" key="7">
    <source>
        <dbReference type="EMBL" id="MDR6232267.1"/>
    </source>
</evidence>
<keyword evidence="2" id="KW-0805">Transcription regulation</keyword>
<dbReference type="RefSeq" id="WP_309753963.1">
    <property type="nucleotide sequence ID" value="NZ_JAVDSY010000012.1"/>
</dbReference>
<dbReference type="GO" id="GO:0032993">
    <property type="term" value="C:protein-DNA complex"/>
    <property type="evidence" value="ECO:0007669"/>
    <property type="project" value="TreeGrafter"/>
</dbReference>
<dbReference type="Gene3D" id="3.40.190.10">
    <property type="entry name" value="Periplasmic binding protein-like II"/>
    <property type="match status" value="2"/>
</dbReference>
<accession>A0AAJ2BL94</accession>
<dbReference type="InterPro" id="IPR036388">
    <property type="entry name" value="WH-like_DNA-bd_sf"/>
</dbReference>
<dbReference type="GO" id="GO:0003677">
    <property type="term" value="F:DNA binding"/>
    <property type="evidence" value="ECO:0007669"/>
    <property type="project" value="UniProtKB-KW"/>
</dbReference>
<evidence type="ECO:0000256" key="1">
    <source>
        <dbReference type="ARBA" id="ARBA00009437"/>
    </source>
</evidence>
<dbReference type="Proteomes" id="UP001268036">
    <property type="component" value="Unassembled WGS sequence"/>
</dbReference>
<comment type="caution">
    <text evidence="7">The sequence shown here is derived from an EMBL/GenBank/DDBJ whole genome shotgun (WGS) entry which is preliminary data.</text>
</comment>
<dbReference type="CDD" id="cd08414">
    <property type="entry name" value="PBP2_LTTR_aromatics_like"/>
    <property type="match status" value="1"/>
</dbReference>
<dbReference type="PROSITE" id="PS50931">
    <property type="entry name" value="HTH_LYSR"/>
    <property type="match status" value="1"/>
</dbReference>
<evidence type="ECO:0000256" key="4">
    <source>
        <dbReference type="ARBA" id="ARBA00023163"/>
    </source>
</evidence>
<dbReference type="PANTHER" id="PTHR30346:SF0">
    <property type="entry name" value="HCA OPERON TRANSCRIPTIONAL ACTIVATOR HCAR"/>
    <property type="match status" value="1"/>
</dbReference>
<dbReference type="PANTHER" id="PTHR30346">
    <property type="entry name" value="TRANSCRIPTIONAL DUAL REGULATOR HCAR-RELATED"/>
    <property type="match status" value="1"/>
</dbReference>
<organism evidence="7 8">
    <name type="scientific">Pseudomonas oryzihabitans</name>
    <dbReference type="NCBI Taxonomy" id="47885"/>
    <lineage>
        <taxon>Bacteria</taxon>
        <taxon>Pseudomonadati</taxon>
        <taxon>Pseudomonadota</taxon>
        <taxon>Gammaproteobacteria</taxon>
        <taxon>Pseudomonadales</taxon>
        <taxon>Pseudomonadaceae</taxon>
        <taxon>Pseudomonas</taxon>
    </lineage>
</organism>
<dbReference type="SUPFAM" id="SSF53850">
    <property type="entry name" value="Periplasmic binding protein-like II"/>
    <property type="match status" value="1"/>
</dbReference>
<dbReference type="InterPro" id="IPR005119">
    <property type="entry name" value="LysR_subst-bd"/>
</dbReference>
<gene>
    <name evidence="7" type="ORF">QE440_000008</name>
</gene>
<evidence type="ECO:0000256" key="2">
    <source>
        <dbReference type="ARBA" id="ARBA00023015"/>
    </source>
</evidence>
<dbReference type="Gene3D" id="1.10.10.10">
    <property type="entry name" value="Winged helix-like DNA-binding domain superfamily/Winged helix DNA-binding domain"/>
    <property type="match status" value="1"/>
</dbReference>
<dbReference type="AlphaFoldDB" id="A0AAJ2BL94"/>
<dbReference type="EMBL" id="JAVJAF010000001">
    <property type="protein sequence ID" value="MDR6232267.1"/>
    <property type="molecule type" value="Genomic_DNA"/>
</dbReference>
<protein>
    <submittedName>
        <fullName evidence="7">DNA-binding transcriptional LysR family regulator</fullName>
    </submittedName>
</protein>
<dbReference type="SUPFAM" id="SSF46785">
    <property type="entry name" value="Winged helix' DNA-binding domain"/>
    <property type="match status" value="1"/>
</dbReference>
<dbReference type="Pfam" id="PF03466">
    <property type="entry name" value="LysR_substrate"/>
    <property type="match status" value="1"/>
</dbReference>
<proteinExistence type="inferred from homology"/>
<feature type="region of interest" description="Disordered" evidence="5">
    <location>
        <begin position="293"/>
        <end position="320"/>
    </location>
</feature>
<dbReference type="GO" id="GO:0003700">
    <property type="term" value="F:DNA-binding transcription factor activity"/>
    <property type="evidence" value="ECO:0007669"/>
    <property type="project" value="InterPro"/>
</dbReference>
<comment type="similarity">
    <text evidence="1">Belongs to the LysR transcriptional regulatory family.</text>
</comment>
<sequence>MIDLRQMRQYVAVAETLNFRRAAERLNMAQPPLSAAIRRIEEDLGVVLLERDNRSTRLTAAGSLFLLEARRTLAQAERACSAARQAAAGLTGSLRIGCVDSQVGGLLPRLLRHYRAHHPSVDIQLLEATPPEQLELLGQDRLDAGVLVLPVADAGDIQFDPLFEDRLVVALPLGHHLAERPTLSLADCAAEPWILFAPHDGPGMYARIMLGCAEAGFVPRVAQHSRQMQTTAGLVAAGLGIALMPRQYARRHAAELAWRELEGVGAPLPYALALAYREPSPCVQALREEAQALLAPSPEPDQVDATTHPSECAGRSKASR</sequence>
<name>A0AAJ2BL94_9PSED</name>
<keyword evidence="3 7" id="KW-0238">DNA-binding</keyword>
<dbReference type="InterPro" id="IPR036390">
    <property type="entry name" value="WH_DNA-bd_sf"/>
</dbReference>
<reference evidence="7" key="1">
    <citation type="submission" date="2023-08" db="EMBL/GenBank/DDBJ databases">
        <title>Functional and genomic diversity of the sorghum phyllosphere microbiome.</title>
        <authorList>
            <person name="Shade A."/>
        </authorList>
    </citation>
    <scope>NUCLEOTIDE SEQUENCE</scope>
    <source>
        <strain evidence="7">SORGH_AS_0201</strain>
    </source>
</reference>
<evidence type="ECO:0000256" key="3">
    <source>
        <dbReference type="ARBA" id="ARBA00023125"/>
    </source>
</evidence>
<feature type="domain" description="HTH lysR-type" evidence="6">
    <location>
        <begin position="2"/>
        <end position="59"/>
    </location>
</feature>
<dbReference type="Pfam" id="PF00126">
    <property type="entry name" value="HTH_1"/>
    <property type="match status" value="1"/>
</dbReference>
<dbReference type="InterPro" id="IPR000847">
    <property type="entry name" value="LysR_HTH_N"/>
</dbReference>
<keyword evidence="4" id="KW-0804">Transcription</keyword>